<dbReference type="InterPro" id="IPR016181">
    <property type="entry name" value="Acyl_CoA_acyltransferase"/>
</dbReference>
<evidence type="ECO:0000313" key="6">
    <source>
        <dbReference type="Proteomes" id="UP000294820"/>
    </source>
</evidence>
<feature type="domain" description="N-acetyltransferase" evidence="4">
    <location>
        <begin position="12"/>
        <end position="179"/>
    </location>
</feature>
<evidence type="ECO:0000256" key="2">
    <source>
        <dbReference type="ARBA" id="ARBA00023315"/>
    </source>
</evidence>
<dbReference type="SUPFAM" id="SSF55729">
    <property type="entry name" value="Acyl-CoA N-acyltransferases (Nat)"/>
    <property type="match status" value="1"/>
</dbReference>
<evidence type="ECO:0000259" key="4">
    <source>
        <dbReference type="PROSITE" id="PS51186"/>
    </source>
</evidence>
<reference evidence="5 6" key="1">
    <citation type="submission" date="2016-09" db="EMBL/GenBank/DDBJ databases">
        <authorList>
            <person name="Reverchon S."/>
            <person name="Nasser W."/>
            <person name="Leonard S."/>
            <person name="Brochier C."/>
            <person name="Duprey A."/>
        </authorList>
    </citation>
    <scope>NUCLEOTIDE SEQUENCE [LARGE SCALE GENOMIC DNA]</scope>
    <source>
        <strain evidence="5 6">174/2</strain>
    </source>
</reference>
<name>A0A375A786_9GAMM</name>
<dbReference type="PANTHER" id="PTHR43792:SF8">
    <property type="entry name" value="[RIBOSOMAL PROTEIN US5]-ALANINE N-ACETYLTRANSFERASE"/>
    <property type="match status" value="1"/>
</dbReference>
<keyword evidence="1 5" id="KW-0808">Transferase</keyword>
<keyword evidence="6" id="KW-1185">Reference proteome</keyword>
<dbReference type="GO" id="GO:0016747">
    <property type="term" value="F:acyltransferase activity, transferring groups other than amino-acyl groups"/>
    <property type="evidence" value="ECO:0007669"/>
    <property type="project" value="InterPro"/>
</dbReference>
<keyword evidence="2" id="KW-0012">Acyltransferase</keyword>
<gene>
    <name evidence="5" type="ORF">DAQ1742_00790</name>
</gene>
<dbReference type="EMBL" id="LT615367">
    <property type="protein sequence ID" value="SLM61857.1"/>
    <property type="molecule type" value="Genomic_DNA"/>
</dbReference>
<dbReference type="PROSITE" id="PS51186">
    <property type="entry name" value="GNAT"/>
    <property type="match status" value="1"/>
</dbReference>
<protein>
    <submittedName>
        <fullName evidence="5">Hypothetical acetyltransferase</fullName>
    </submittedName>
</protein>
<comment type="similarity">
    <text evidence="3">Belongs to the acetyltransferase family. RimJ subfamily.</text>
</comment>
<evidence type="ECO:0000256" key="3">
    <source>
        <dbReference type="ARBA" id="ARBA00038502"/>
    </source>
</evidence>
<dbReference type="InterPro" id="IPR000182">
    <property type="entry name" value="GNAT_dom"/>
</dbReference>
<organism evidence="5 6">
    <name type="scientific">Dickeya aquatica</name>
    <dbReference type="NCBI Taxonomy" id="1401087"/>
    <lineage>
        <taxon>Bacteria</taxon>
        <taxon>Pseudomonadati</taxon>
        <taxon>Pseudomonadota</taxon>
        <taxon>Gammaproteobacteria</taxon>
        <taxon>Enterobacterales</taxon>
        <taxon>Pectobacteriaceae</taxon>
        <taxon>Dickeya</taxon>
    </lineage>
</organism>
<accession>A0A375A786</accession>
<dbReference type="Proteomes" id="UP000294820">
    <property type="component" value="Chromosome 1"/>
</dbReference>
<dbReference type="InterPro" id="IPR051531">
    <property type="entry name" value="N-acetyltransferase"/>
</dbReference>
<dbReference type="AlphaFoldDB" id="A0A375A786"/>
<dbReference type="PANTHER" id="PTHR43792">
    <property type="entry name" value="GNAT FAMILY, PUTATIVE (AFU_ORTHOLOGUE AFUA_3G00765)-RELATED-RELATED"/>
    <property type="match status" value="1"/>
</dbReference>
<dbReference type="Pfam" id="PF13302">
    <property type="entry name" value="Acetyltransf_3"/>
    <property type="match status" value="1"/>
</dbReference>
<evidence type="ECO:0000313" key="5">
    <source>
        <dbReference type="EMBL" id="SLM61857.1"/>
    </source>
</evidence>
<proteinExistence type="inferred from homology"/>
<sequence>MSPQPTLTTEHLILRPLHEQDAQPICTLLNSDPGISAMTLLIPYPCSLAAVVTWIADFQQHWEQHKGVAYAICDSRTRQIMGAISLVSLETAHPEIGYWLEPAFRQRGLSTEASRALCQFAFSELGIEKIYGCHLPQNVASGRVLLKCGFHSLGLRPMFLSTLQRQETVAVYMMEHPQPCASV</sequence>
<dbReference type="Gene3D" id="3.40.630.30">
    <property type="match status" value="1"/>
</dbReference>
<evidence type="ECO:0000256" key="1">
    <source>
        <dbReference type="ARBA" id="ARBA00022679"/>
    </source>
</evidence>
<dbReference type="KEGG" id="daq:DAQ1742_00790"/>
<dbReference type="RefSeq" id="WP_035339945.1">
    <property type="nucleotide sequence ID" value="NZ_LT615367.1"/>
</dbReference>